<dbReference type="SUPFAM" id="SSF46785">
    <property type="entry name" value="Winged helix' DNA-binding domain"/>
    <property type="match status" value="1"/>
</dbReference>
<comment type="similarity">
    <text evidence="1">Belongs to the non-flavoprotein flavin reductase family.</text>
</comment>
<sequence length="391" mass="42675">MTLANESNDNSRFVERDVFQHVMGHFASGVTVITARHNETDYGLTASAVTCLSLDPPMLLICVNRKTGTREAIAQSKVFGVNILHEDQGEVAIQFSKPNTDKFVGVAIRYGELGEPLLAGVLANLECRMVEEVTGGTHSIFLAEVQNASAEEGKPLAYYRGKFGRFQGAGDEAVYRTIRRLVLAREVELAKPLGITKLAAKLDAPRQAIYYAMTRLEAEGLVTREADGSYLINPLDARSLNDALDTRCALEIAAAEQTVGKLSADELAELAKRLRETMVQPDDSPAAIDRYIEANTSFHDYLVAVAKNATLLQAYRRLTAEAVMTGALRIALEANDPLAREELGKLAADHVELAAAFKNGELETAKRLIRRHSEEAKRLGRYLIDSAGGSI</sequence>
<evidence type="ECO:0000256" key="4">
    <source>
        <dbReference type="ARBA" id="ARBA00023125"/>
    </source>
</evidence>
<dbReference type="SMART" id="SM00895">
    <property type="entry name" value="FCD"/>
    <property type="match status" value="1"/>
</dbReference>
<dbReference type="InterPro" id="IPR050268">
    <property type="entry name" value="NADH-dep_flavin_reductase"/>
</dbReference>
<evidence type="ECO:0000313" key="8">
    <source>
        <dbReference type="EMBL" id="RNB89783.1"/>
    </source>
</evidence>
<evidence type="ECO:0000256" key="2">
    <source>
        <dbReference type="ARBA" id="ARBA00023002"/>
    </source>
</evidence>
<dbReference type="AlphaFoldDB" id="A0A3M8DNW2"/>
<evidence type="ECO:0000256" key="1">
    <source>
        <dbReference type="ARBA" id="ARBA00008898"/>
    </source>
</evidence>
<dbReference type="Proteomes" id="UP000271031">
    <property type="component" value="Unassembled WGS sequence"/>
</dbReference>
<feature type="domain" description="GntR C-terminal" evidence="6">
    <location>
        <begin position="242"/>
        <end position="375"/>
    </location>
</feature>
<evidence type="ECO:0000256" key="5">
    <source>
        <dbReference type="ARBA" id="ARBA00023163"/>
    </source>
</evidence>
<accession>A0A3M8DNW2</accession>
<keyword evidence="4" id="KW-0238">DNA-binding</keyword>
<dbReference type="Gene3D" id="1.10.10.10">
    <property type="entry name" value="Winged helix-like DNA-binding domain superfamily/Winged helix DNA-binding domain"/>
    <property type="match status" value="1"/>
</dbReference>
<keyword evidence="5" id="KW-0804">Transcription</keyword>
<reference evidence="8 9" key="1">
    <citation type="submission" date="2018-10" db="EMBL/GenBank/DDBJ databases">
        <title>Phylogenomics of Brevibacillus.</title>
        <authorList>
            <person name="Dunlap C."/>
        </authorList>
    </citation>
    <scope>NUCLEOTIDE SEQUENCE [LARGE SCALE GENOMIC DNA]</scope>
    <source>
        <strain evidence="8 9">JCM 15716</strain>
    </source>
</reference>
<dbReference type="InterPro" id="IPR036388">
    <property type="entry name" value="WH-like_DNA-bd_sf"/>
</dbReference>
<gene>
    <name evidence="8" type="ORF">EDM56_11490</name>
</gene>
<dbReference type="Gene3D" id="1.20.120.530">
    <property type="entry name" value="GntR ligand-binding domain-like"/>
    <property type="match status" value="1"/>
</dbReference>
<dbReference type="GO" id="GO:0003677">
    <property type="term" value="F:DNA binding"/>
    <property type="evidence" value="ECO:0007669"/>
    <property type="project" value="UniProtKB-KW"/>
</dbReference>
<protein>
    <submittedName>
        <fullName evidence="8">FCD domain-containing protein</fullName>
    </submittedName>
</protein>
<dbReference type="Pfam" id="PF07729">
    <property type="entry name" value="FCD"/>
    <property type="match status" value="1"/>
</dbReference>
<keyword evidence="2" id="KW-0560">Oxidoreductase</keyword>
<evidence type="ECO:0000313" key="9">
    <source>
        <dbReference type="Proteomes" id="UP000271031"/>
    </source>
</evidence>
<dbReference type="InterPro" id="IPR036390">
    <property type="entry name" value="WH_DNA-bd_sf"/>
</dbReference>
<proteinExistence type="inferred from homology"/>
<dbReference type="InterPro" id="IPR011711">
    <property type="entry name" value="GntR_C"/>
</dbReference>
<comment type="caution">
    <text evidence="8">The sequence shown here is derived from an EMBL/GenBank/DDBJ whole genome shotgun (WGS) entry which is preliminary data.</text>
</comment>
<evidence type="ECO:0000259" key="7">
    <source>
        <dbReference type="SMART" id="SM00903"/>
    </source>
</evidence>
<evidence type="ECO:0000256" key="3">
    <source>
        <dbReference type="ARBA" id="ARBA00023015"/>
    </source>
</evidence>
<dbReference type="Pfam" id="PF01613">
    <property type="entry name" value="Flavin_Reduct"/>
    <property type="match status" value="1"/>
</dbReference>
<feature type="domain" description="Flavin reductase like" evidence="7">
    <location>
        <begin position="23"/>
        <end position="165"/>
    </location>
</feature>
<dbReference type="InterPro" id="IPR002563">
    <property type="entry name" value="Flavin_Rdtase-like_dom"/>
</dbReference>
<dbReference type="SUPFAM" id="SSF48008">
    <property type="entry name" value="GntR ligand-binding domain-like"/>
    <property type="match status" value="1"/>
</dbReference>
<keyword evidence="9" id="KW-1185">Reference proteome</keyword>
<dbReference type="Gene3D" id="2.30.110.10">
    <property type="entry name" value="Electron Transport, Fmn-binding Protein, Chain A"/>
    <property type="match status" value="1"/>
</dbReference>
<dbReference type="GO" id="GO:0042602">
    <property type="term" value="F:riboflavin reductase (NADPH) activity"/>
    <property type="evidence" value="ECO:0007669"/>
    <property type="project" value="TreeGrafter"/>
</dbReference>
<dbReference type="InterPro" id="IPR008920">
    <property type="entry name" value="TF_FadR/GntR_C"/>
</dbReference>
<dbReference type="RefSeq" id="WP_122918037.1">
    <property type="nucleotide sequence ID" value="NZ_RHHQ01000008.1"/>
</dbReference>
<name>A0A3M8DNW2_9BACL</name>
<organism evidence="8 9">
    <name type="scientific">Brevibacillus fluminis</name>
    <dbReference type="NCBI Taxonomy" id="511487"/>
    <lineage>
        <taxon>Bacteria</taxon>
        <taxon>Bacillati</taxon>
        <taxon>Bacillota</taxon>
        <taxon>Bacilli</taxon>
        <taxon>Bacillales</taxon>
        <taxon>Paenibacillaceae</taxon>
        <taxon>Brevibacillus</taxon>
    </lineage>
</organism>
<dbReference type="PANTHER" id="PTHR30466:SF11">
    <property type="entry name" value="FLAVIN-DEPENDENT MONOOXYGENASE, REDUCTASE SUBUNIT HSAB"/>
    <property type="match status" value="1"/>
</dbReference>
<dbReference type="SUPFAM" id="SSF50475">
    <property type="entry name" value="FMN-binding split barrel"/>
    <property type="match status" value="1"/>
</dbReference>
<keyword evidence="3" id="KW-0805">Transcription regulation</keyword>
<dbReference type="OrthoDB" id="9792858at2"/>
<evidence type="ECO:0000259" key="6">
    <source>
        <dbReference type="SMART" id="SM00895"/>
    </source>
</evidence>
<dbReference type="GO" id="GO:0010181">
    <property type="term" value="F:FMN binding"/>
    <property type="evidence" value="ECO:0007669"/>
    <property type="project" value="InterPro"/>
</dbReference>
<dbReference type="SMART" id="SM00903">
    <property type="entry name" value="Flavin_Reduct"/>
    <property type="match status" value="1"/>
</dbReference>
<dbReference type="InterPro" id="IPR012349">
    <property type="entry name" value="Split_barrel_FMN-bd"/>
</dbReference>
<dbReference type="EMBL" id="RHHQ01000008">
    <property type="protein sequence ID" value="RNB89783.1"/>
    <property type="molecule type" value="Genomic_DNA"/>
</dbReference>
<dbReference type="PANTHER" id="PTHR30466">
    <property type="entry name" value="FLAVIN REDUCTASE"/>
    <property type="match status" value="1"/>
</dbReference>